<keyword evidence="3" id="KW-1185">Reference proteome</keyword>
<feature type="chain" id="PRO_5026043158" evidence="1">
    <location>
        <begin position="22"/>
        <end position="390"/>
    </location>
</feature>
<dbReference type="Proteomes" id="UP000426424">
    <property type="component" value="Chromosome"/>
</dbReference>
<accession>A0A6I6EG75</accession>
<sequence length="390" mass="43351">MKPGFKSVLTLALFIPLLVTAGCSMSEIQDSLPDQRLVYKKQREASENLEIPPDLTAGRFDDALDIPAVDRPTTFSEYAGGREQRQRIASQGDVLPQVQNVELKRRGGERWLEVQAAPQTLWPRLVAFWREQGILLTEQNPTLGVMRTDWLDNRAEIRKDFITRMVSKVAEGLYSTSTRDQYSLRIEEGIKPGTTEIRLTHRGMVERLVTDGIGDNSRTIWEPSGSDKEKEAEMLRRLMVYLGASQSRAAGSGTEVAATGQPVGANTRLSIEGGVPVILIPQEFRSAWRLTGTALDRAGFAVEDRDQTQGVYYVRYAGRGDPPPSDGKKPGLLSRLAFWRKKEVDSVKQYQVKVSGNATESRVTVLAADGTPDPSPNSQRILGLLQEQMH</sequence>
<organism evidence="2 3">
    <name type="scientific">Thermochromatium tepidum ATCC 43061</name>
    <dbReference type="NCBI Taxonomy" id="316276"/>
    <lineage>
        <taxon>Bacteria</taxon>
        <taxon>Pseudomonadati</taxon>
        <taxon>Pseudomonadota</taxon>
        <taxon>Gammaproteobacteria</taxon>
        <taxon>Chromatiales</taxon>
        <taxon>Chromatiaceae</taxon>
        <taxon>Thermochromatium</taxon>
    </lineage>
</organism>
<gene>
    <name evidence="2" type="primary">bamC</name>
    <name evidence="2" type="ORF">E6P07_04300</name>
</gene>
<dbReference type="Gene3D" id="3.30.310.170">
    <property type="entry name" value="Outer membrane protein assembly factor BamC"/>
    <property type="match status" value="1"/>
</dbReference>
<feature type="signal peptide" evidence="1">
    <location>
        <begin position="1"/>
        <end position="21"/>
    </location>
</feature>
<evidence type="ECO:0000313" key="3">
    <source>
        <dbReference type="Proteomes" id="UP000426424"/>
    </source>
</evidence>
<dbReference type="AlphaFoldDB" id="A0A6I6EG75"/>
<reference evidence="2 3" key="1">
    <citation type="submission" date="2019-12" db="EMBL/GenBank/DDBJ databases">
        <title>The complete genome of the thermophilic, anoxygenic phototrophic gammaproteobacterium Thermochromatium tepidum.</title>
        <authorList>
            <person name="Sattley W.M."/>
            <person name="Swingley W.D."/>
            <person name="Burchell B.M."/>
            <person name="Gurbani S.A."/>
            <person name="Kujawa C.M."/>
            <person name="Nuccio D.A."/>
            <person name="Schladweiler J."/>
            <person name="Shaffer K.N."/>
            <person name="Stokes L.M."/>
            <person name="Touchman J.W."/>
            <person name="Blankenship R.E."/>
            <person name="Madigan M.T."/>
        </authorList>
    </citation>
    <scope>NUCLEOTIDE SEQUENCE [LARGE SCALE GENOMIC DNA]</scope>
    <source>
        <strain evidence="2 3">ATCC 43061</strain>
    </source>
</reference>
<proteinExistence type="predicted"/>
<evidence type="ECO:0000256" key="1">
    <source>
        <dbReference type="SAM" id="SignalP"/>
    </source>
</evidence>
<dbReference type="Pfam" id="PF06804">
    <property type="entry name" value="Lipoprotein_18"/>
    <property type="match status" value="1"/>
</dbReference>
<dbReference type="RefSeq" id="WP_153976133.1">
    <property type="nucleotide sequence ID" value="NZ_CP039268.1"/>
</dbReference>
<dbReference type="KEGG" id="ttp:E6P07_04300"/>
<dbReference type="OrthoDB" id="9772575at2"/>
<protein>
    <submittedName>
        <fullName evidence="2">Outer membrane protein assembly factor BamC</fullName>
    </submittedName>
</protein>
<name>A0A6I6EG75_THETI</name>
<dbReference type="InterPro" id="IPR010653">
    <property type="entry name" value="NlpB/DapX"/>
</dbReference>
<dbReference type="InterPro" id="IPR042268">
    <property type="entry name" value="BamC_C"/>
</dbReference>
<dbReference type="PROSITE" id="PS51257">
    <property type="entry name" value="PROKAR_LIPOPROTEIN"/>
    <property type="match status" value="1"/>
</dbReference>
<keyword evidence="1" id="KW-0732">Signal</keyword>
<dbReference type="EMBL" id="CP039268">
    <property type="protein sequence ID" value="QGU33949.1"/>
    <property type="molecule type" value="Genomic_DNA"/>
</dbReference>
<evidence type="ECO:0000313" key="2">
    <source>
        <dbReference type="EMBL" id="QGU33949.1"/>
    </source>
</evidence>